<protein>
    <recommendedName>
        <fullName evidence="2">F-box domain-containing protein</fullName>
    </recommendedName>
</protein>
<dbReference type="EMBL" id="JADCUA010000006">
    <property type="protein sequence ID" value="KAH9839192.1"/>
    <property type="molecule type" value="Genomic_DNA"/>
</dbReference>
<dbReference type="SMART" id="SM00256">
    <property type="entry name" value="FBOX"/>
    <property type="match status" value="1"/>
</dbReference>
<keyword evidence="4" id="KW-1185">Reference proteome</keyword>
<dbReference type="PROSITE" id="PS50181">
    <property type="entry name" value="FBOX"/>
    <property type="match status" value="1"/>
</dbReference>
<dbReference type="CDD" id="cd09917">
    <property type="entry name" value="F-box_SF"/>
    <property type="match status" value="1"/>
</dbReference>
<sequence length="666" mass="77961">MDSSENSGSPYKKRARTSETQNREEAANTSQMRTRGAFLTTLPLDVLLCILERLDPFDLTHIVQTNRAFRATLLHSSQGCRIWKTASESAIIPECPPHVPQVFWVRSFLRDWRCSQCGSWTNGVEDFDFALLRKWCKRCRSDGLVPSSSVATLISKVDDQLLELVIYTYNQGSTERRYWKDDVVEMLATCNRYKRDIRAGRRRVKNYEEFKAGRILYVRARTQHAQEARDWFDARRKAAKELEALYNRRYKQVLQRCEDLGYWFVRDIEDLNRSLDDGIFQYLSEFYKHDITDYAWERMKPALEPCLLDWRCSWPVDQHVISQRMLLIKDTYDDYKRTLHPIEWLRLPPLKMISMMPAFRSLIYDKPDIPLDRLRCDEAARDLPQFISTYYANVKDVLLRTMGEAINLTRGTANQMVVTDDHLALASSAFYMRRDDLFCSLTDVLEQLSYSEAEDRRGYGGRFWLQLQDPEQFHYGLRLFKWDRIGHAICQNLAIALGLDPQATRPEDLDALDRYFFCRYEHCMAECIAMPWRRVIHHCWNVHADYRRSAEPLRISILSGEVSEAVRRKRFPAELLKAWSCNHCPIHLNNLQMQDDAVRHVQTEHDVVEPRCPVDFFCAVPQEHCLPGDSIAIQLEDDACQDLIIECTDLSWSIGPPSIHKKGPIQ</sequence>
<accession>A0ABQ8KLI9</accession>
<evidence type="ECO:0000313" key="3">
    <source>
        <dbReference type="EMBL" id="KAH9839192.1"/>
    </source>
</evidence>
<dbReference type="SUPFAM" id="SSF81383">
    <property type="entry name" value="F-box domain"/>
    <property type="match status" value="1"/>
</dbReference>
<reference evidence="3 4" key="1">
    <citation type="journal article" date="2021" name="Environ. Microbiol.">
        <title>Gene family expansions and transcriptome signatures uncover fungal adaptations to wood decay.</title>
        <authorList>
            <person name="Hage H."/>
            <person name="Miyauchi S."/>
            <person name="Viragh M."/>
            <person name="Drula E."/>
            <person name="Min B."/>
            <person name="Chaduli D."/>
            <person name="Navarro D."/>
            <person name="Favel A."/>
            <person name="Norest M."/>
            <person name="Lesage-Meessen L."/>
            <person name="Balint B."/>
            <person name="Merenyi Z."/>
            <person name="de Eugenio L."/>
            <person name="Morin E."/>
            <person name="Martinez A.T."/>
            <person name="Baldrian P."/>
            <person name="Stursova M."/>
            <person name="Martinez M.J."/>
            <person name="Novotny C."/>
            <person name="Magnuson J.K."/>
            <person name="Spatafora J.W."/>
            <person name="Maurice S."/>
            <person name="Pangilinan J."/>
            <person name="Andreopoulos W."/>
            <person name="LaButti K."/>
            <person name="Hundley H."/>
            <person name="Na H."/>
            <person name="Kuo A."/>
            <person name="Barry K."/>
            <person name="Lipzen A."/>
            <person name="Henrissat B."/>
            <person name="Riley R."/>
            <person name="Ahrendt S."/>
            <person name="Nagy L.G."/>
            <person name="Grigoriev I.V."/>
            <person name="Martin F."/>
            <person name="Rosso M.N."/>
        </authorList>
    </citation>
    <scope>NUCLEOTIDE SEQUENCE [LARGE SCALE GENOMIC DNA]</scope>
    <source>
        <strain evidence="3 4">CIRM-BRFM 1785</strain>
    </source>
</reference>
<dbReference type="InterPro" id="IPR036047">
    <property type="entry name" value="F-box-like_dom_sf"/>
</dbReference>
<evidence type="ECO:0000256" key="1">
    <source>
        <dbReference type="SAM" id="MobiDB-lite"/>
    </source>
</evidence>
<dbReference type="Proteomes" id="UP000814176">
    <property type="component" value="Unassembled WGS sequence"/>
</dbReference>
<proteinExistence type="predicted"/>
<dbReference type="InterPro" id="IPR001810">
    <property type="entry name" value="F-box_dom"/>
</dbReference>
<organism evidence="3 4">
    <name type="scientific">Rhodofomes roseus</name>
    <dbReference type="NCBI Taxonomy" id="34475"/>
    <lineage>
        <taxon>Eukaryota</taxon>
        <taxon>Fungi</taxon>
        <taxon>Dikarya</taxon>
        <taxon>Basidiomycota</taxon>
        <taxon>Agaricomycotina</taxon>
        <taxon>Agaricomycetes</taxon>
        <taxon>Polyporales</taxon>
        <taxon>Rhodofomes</taxon>
    </lineage>
</organism>
<evidence type="ECO:0000313" key="4">
    <source>
        <dbReference type="Proteomes" id="UP000814176"/>
    </source>
</evidence>
<gene>
    <name evidence="3" type="ORF">C8Q71DRAFT_502142</name>
</gene>
<dbReference type="GeneID" id="71999703"/>
<comment type="caution">
    <text evidence="3">The sequence shown here is derived from an EMBL/GenBank/DDBJ whole genome shotgun (WGS) entry which is preliminary data.</text>
</comment>
<feature type="domain" description="F-box" evidence="2">
    <location>
        <begin position="36"/>
        <end position="86"/>
    </location>
</feature>
<dbReference type="Pfam" id="PF00646">
    <property type="entry name" value="F-box"/>
    <property type="match status" value="1"/>
</dbReference>
<name>A0ABQ8KLI9_9APHY</name>
<dbReference type="RefSeq" id="XP_047780947.1">
    <property type="nucleotide sequence ID" value="XM_047918971.1"/>
</dbReference>
<evidence type="ECO:0000259" key="2">
    <source>
        <dbReference type="PROSITE" id="PS50181"/>
    </source>
</evidence>
<feature type="region of interest" description="Disordered" evidence="1">
    <location>
        <begin position="1"/>
        <end position="32"/>
    </location>
</feature>